<keyword evidence="6" id="KW-1185">Reference proteome</keyword>
<dbReference type="PANTHER" id="PTHR10039">
    <property type="entry name" value="AMELOGENIN"/>
    <property type="match status" value="1"/>
</dbReference>
<protein>
    <submittedName>
        <fullName evidence="5">Uncharacterized protein</fullName>
    </submittedName>
</protein>
<dbReference type="STRING" id="1408157.A0A1J7JLJ1"/>
<evidence type="ECO:0000259" key="3">
    <source>
        <dbReference type="Pfam" id="PF14479"/>
    </source>
</evidence>
<accession>A0A1J7JLJ1</accession>
<feature type="compositionally biased region" description="Basic and acidic residues" evidence="2">
    <location>
        <begin position="1151"/>
        <end position="1169"/>
    </location>
</feature>
<gene>
    <name evidence="5" type="ORF">CONLIGDRAFT_669886</name>
</gene>
<evidence type="ECO:0000313" key="6">
    <source>
        <dbReference type="Proteomes" id="UP000182658"/>
    </source>
</evidence>
<dbReference type="Pfam" id="PF14479">
    <property type="entry name" value="HeLo"/>
    <property type="match status" value="1"/>
</dbReference>
<feature type="region of interest" description="Disordered" evidence="2">
    <location>
        <begin position="828"/>
        <end position="931"/>
    </location>
</feature>
<evidence type="ECO:0000259" key="4">
    <source>
        <dbReference type="Pfam" id="PF24883"/>
    </source>
</evidence>
<dbReference type="Proteomes" id="UP000182658">
    <property type="component" value="Unassembled WGS sequence"/>
</dbReference>
<keyword evidence="1" id="KW-0677">Repeat</keyword>
<reference evidence="5 6" key="1">
    <citation type="submission" date="2016-10" db="EMBL/GenBank/DDBJ databases">
        <title>Draft genome sequence of Coniochaeta ligniaria NRRL30616, a lignocellulolytic fungus for bioabatement of inhibitors in plant biomass hydrolysates.</title>
        <authorList>
            <consortium name="DOE Joint Genome Institute"/>
            <person name="Jimenez D.J."/>
            <person name="Hector R.E."/>
            <person name="Riley R."/>
            <person name="Sun H."/>
            <person name="Grigoriev I.V."/>
            <person name="Van Elsas J.D."/>
            <person name="Nichols N.N."/>
        </authorList>
    </citation>
    <scope>NUCLEOTIDE SEQUENCE [LARGE SCALE GENOMIC DNA]</scope>
    <source>
        <strain evidence="5 6">NRRL 30616</strain>
    </source>
</reference>
<dbReference type="OrthoDB" id="443402at2759"/>
<dbReference type="EMBL" id="KV875097">
    <property type="protein sequence ID" value="OIW30172.1"/>
    <property type="molecule type" value="Genomic_DNA"/>
</dbReference>
<feature type="domain" description="Nephrocystin 3-like N-terminal" evidence="4">
    <location>
        <begin position="308"/>
        <end position="422"/>
    </location>
</feature>
<dbReference type="InterPro" id="IPR029498">
    <property type="entry name" value="HeLo_dom"/>
</dbReference>
<dbReference type="PANTHER" id="PTHR10039:SF5">
    <property type="entry name" value="NACHT DOMAIN-CONTAINING PROTEIN"/>
    <property type="match status" value="1"/>
</dbReference>
<feature type="domain" description="Prion-inhibition and propagation HeLo" evidence="3">
    <location>
        <begin position="8"/>
        <end position="220"/>
    </location>
</feature>
<dbReference type="Pfam" id="PF24883">
    <property type="entry name" value="NPHP3_N"/>
    <property type="match status" value="1"/>
</dbReference>
<dbReference type="InParanoid" id="A0A1J7JLJ1"/>
<dbReference type="InterPro" id="IPR056884">
    <property type="entry name" value="NPHP3-like_N"/>
</dbReference>
<organism evidence="5 6">
    <name type="scientific">Coniochaeta ligniaria NRRL 30616</name>
    <dbReference type="NCBI Taxonomy" id="1408157"/>
    <lineage>
        <taxon>Eukaryota</taxon>
        <taxon>Fungi</taxon>
        <taxon>Dikarya</taxon>
        <taxon>Ascomycota</taxon>
        <taxon>Pezizomycotina</taxon>
        <taxon>Sordariomycetes</taxon>
        <taxon>Sordariomycetidae</taxon>
        <taxon>Coniochaetales</taxon>
        <taxon>Coniochaetaceae</taxon>
        <taxon>Coniochaeta</taxon>
    </lineage>
</organism>
<feature type="region of interest" description="Disordered" evidence="2">
    <location>
        <begin position="1151"/>
        <end position="1180"/>
    </location>
</feature>
<dbReference type="InterPro" id="IPR038305">
    <property type="entry name" value="HeLo_sf"/>
</dbReference>
<evidence type="ECO:0000256" key="2">
    <source>
        <dbReference type="SAM" id="MobiDB-lite"/>
    </source>
</evidence>
<dbReference type="AlphaFoldDB" id="A0A1J7JLJ1"/>
<evidence type="ECO:0000313" key="5">
    <source>
        <dbReference type="EMBL" id="OIW30172.1"/>
    </source>
</evidence>
<evidence type="ECO:0000256" key="1">
    <source>
        <dbReference type="ARBA" id="ARBA00022737"/>
    </source>
</evidence>
<sequence length="1180" mass="131555">MAELALGVIGLAGVIGAFKDVVDLFSLFLDSRHLGRDFEVLDTKLDIEKTLLLQWADRVGLLRTNHAPQLDIPDTRATVYRALGSIRTLLRDADSLKSRYGVEAVKLKALKSLGDQSKETSSSRIGSAAISAIQMTHFTHEFDKMDIRMKSIQEGSNILKQKVRWVIRDKGSFEALLSQLTHFVTRLNDLIPATHMKYATATDAITDSGLQASLDLRGLKIVLEASQHTREAVAHSARQAIDGICQAKILQKLWFRTIASREENIGDPHGKTLQWLFDPPNDEVPWSDFSRTKAALSTWAGNKGYELFGFFFWNLGTAEEKSLQGLSRSLLYQILSSKPSLISEVMPTMWKELIEKETDVSLPSPSEARLAFRILSRKSSEVGKFCFLVDGLDEFAGDYRDGIAFINELTASPGVKVLVSSRPIPDCVAAFDGMPKLHLHHLTLDDISAYVQDVIVGHRYMQKPMARHRTEALALVEELAEKSSGVFLWVILACRSLLSGFADYDRIAELKRRIDELPPELEELFKDMLNRVDVRHRRQGARLLRLCYEFRKYGAGPMSAMGLALIDDNQDATAYSLLLPMEERRDLSDVVDFWNSYNVVTCALEPWIATRYASAPLQRGQTMMPWLMGKSTSCNEFLDNEEVWQFDCLQMGQSHSETASELSLYGLFLALQCLSSGNERRALLYLWQGLDWGARADHRDPYARGHIFWKMQAFLDSIFRIIVVSPILNRLAQMDFHSRGTEYYSHATLMLAVGAGAVNYVMGHPTLGTFLKADVLSPLPCGCDAMLSPRGEEVSQIFRPKDMDQPDDAQLARARMLNFLRSASARSQRANYSETLDATNGGASRKKSDDIDIGTSNSDDEDEGELRSTVSVSDSEASIPGSPDNSSQGGHKGLNSQRRRRDSDESQPALPKRGRLLPDCSTKEANAPLSSVEDDEIVNIKAEAQRALLHAAQGLGLIPSRSPDPSFTIADVQEWKTARKRLHKKAKVEENGRISKLLSTIGDRDQVTQDDAKAVFGALAYLVKSLDNERLDLHFTSSPETIRSHHSTPLLQAFEKRRSPNEGGSRTALAAASDVIEGPIANALQGDSEKRKPLSLIILTDGVWESSMTEEKRLSDAIDSLEQLDLPPNQVCLQFIWFGGDEEAKRRHKYLDDDSCKRLPEEKTPDSQPKDFGSPVSSTT</sequence>
<name>A0A1J7JLJ1_9PEZI</name>
<proteinExistence type="predicted"/>
<feature type="compositionally biased region" description="Polar residues" evidence="2">
    <location>
        <begin position="828"/>
        <end position="842"/>
    </location>
</feature>
<dbReference type="Gene3D" id="1.20.120.1020">
    <property type="entry name" value="Prion-inhibition and propagation, HeLo domain"/>
    <property type="match status" value="1"/>
</dbReference>